<accession>A0A833L2P7</accession>
<protein>
    <submittedName>
        <fullName evidence="5">Methyltransferase family protein</fullName>
    </submittedName>
</protein>
<name>A0A833L2P7_UNCSA</name>
<keyword evidence="2 5" id="KW-0808">Transferase</keyword>
<dbReference type="PANTHER" id="PTHR43464:SF19">
    <property type="entry name" value="UBIQUINONE BIOSYNTHESIS O-METHYLTRANSFERASE, MITOCHONDRIAL"/>
    <property type="match status" value="1"/>
</dbReference>
<sequence length="215" mass="24704">MGLKKEDAHVRRGFRSILSNPFIFDKFQKLLGLSRCKARYVSIMNPRSGMRILDIGCGTADILEHLPEGIDYHGYDLQPEYIDYASKKFRGRGQFYCQDAASLKVKGGSAFDIVMINDIVHHLNNDDAKRVFKIAFACLKDDGYLSTIDIIKIENQSWLARYIMSKDRGQNVRTKSEYEGLVGRDYSITEEYVLNNMYYVPYTCLVIKAGKKRVE</sequence>
<evidence type="ECO:0000256" key="3">
    <source>
        <dbReference type="ARBA" id="ARBA00022691"/>
    </source>
</evidence>
<dbReference type="Pfam" id="PF13649">
    <property type="entry name" value="Methyltransf_25"/>
    <property type="match status" value="1"/>
</dbReference>
<comment type="caution">
    <text evidence="5">The sequence shown here is derived from an EMBL/GenBank/DDBJ whole genome shotgun (WGS) entry which is preliminary data.</text>
</comment>
<dbReference type="CDD" id="cd02440">
    <property type="entry name" value="AdoMet_MTases"/>
    <property type="match status" value="1"/>
</dbReference>
<keyword evidence="1 5" id="KW-0489">Methyltransferase</keyword>
<dbReference type="SUPFAM" id="SSF53335">
    <property type="entry name" value="S-adenosyl-L-methionine-dependent methyltransferases"/>
    <property type="match status" value="1"/>
</dbReference>
<dbReference type="GO" id="GO:0008168">
    <property type="term" value="F:methyltransferase activity"/>
    <property type="evidence" value="ECO:0007669"/>
    <property type="project" value="UniProtKB-KW"/>
</dbReference>
<dbReference type="InterPro" id="IPR041698">
    <property type="entry name" value="Methyltransf_25"/>
</dbReference>
<feature type="domain" description="Methyltransferase" evidence="4">
    <location>
        <begin position="52"/>
        <end position="143"/>
    </location>
</feature>
<dbReference type="PANTHER" id="PTHR43464">
    <property type="entry name" value="METHYLTRANSFERASE"/>
    <property type="match status" value="1"/>
</dbReference>
<evidence type="ECO:0000256" key="2">
    <source>
        <dbReference type="ARBA" id="ARBA00022679"/>
    </source>
</evidence>
<evidence type="ECO:0000313" key="5">
    <source>
        <dbReference type="EMBL" id="KAF0135279.1"/>
    </source>
</evidence>
<keyword evidence="3" id="KW-0949">S-adenosyl-L-methionine</keyword>
<dbReference type="Proteomes" id="UP000488506">
    <property type="component" value="Unassembled WGS sequence"/>
</dbReference>
<dbReference type="InterPro" id="IPR029063">
    <property type="entry name" value="SAM-dependent_MTases_sf"/>
</dbReference>
<organism evidence="5 6">
    <name type="scientific">Candidatus Saganbacteria bacterium</name>
    <dbReference type="NCBI Taxonomy" id="2575572"/>
    <lineage>
        <taxon>Bacteria</taxon>
        <taxon>Bacillati</taxon>
        <taxon>Saganbacteria</taxon>
    </lineage>
</organism>
<dbReference type="GO" id="GO:0032259">
    <property type="term" value="P:methylation"/>
    <property type="evidence" value="ECO:0007669"/>
    <property type="project" value="UniProtKB-KW"/>
</dbReference>
<reference evidence="5 6" key="1">
    <citation type="submission" date="2019-12" db="EMBL/GenBank/DDBJ databases">
        <authorList>
            <person name="Wolfe R."/>
            <person name="Danczak R."/>
            <person name="Wilkins M."/>
        </authorList>
    </citation>
    <scope>NUCLEOTIDE SEQUENCE [LARGE SCALE GENOMIC DNA]</scope>
    <source>
        <strain evidence="5">X2_MaxBin.013</strain>
    </source>
</reference>
<gene>
    <name evidence="5" type="ORF">FD145_105</name>
</gene>
<evidence type="ECO:0000256" key="1">
    <source>
        <dbReference type="ARBA" id="ARBA00022603"/>
    </source>
</evidence>
<dbReference type="AlphaFoldDB" id="A0A833L2P7"/>
<dbReference type="EMBL" id="WPAF01000001">
    <property type="protein sequence ID" value="KAF0135279.1"/>
    <property type="molecule type" value="Genomic_DNA"/>
</dbReference>
<evidence type="ECO:0000259" key="4">
    <source>
        <dbReference type="Pfam" id="PF13649"/>
    </source>
</evidence>
<dbReference type="Gene3D" id="3.40.50.150">
    <property type="entry name" value="Vaccinia Virus protein VP39"/>
    <property type="match status" value="1"/>
</dbReference>
<evidence type="ECO:0000313" key="6">
    <source>
        <dbReference type="Proteomes" id="UP000488506"/>
    </source>
</evidence>
<proteinExistence type="predicted"/>